<dbReference type="InterPro" id="IPR043129">
    <property type="entry name" value="ATPase_NBD"/>
</dbReference>
<reference evidence="2" key="1">
    <citation type="submission" date="2025-08" db="UniProtKB">
        <authorList>
            <consortium name="RefSeq"/>
        </authorList>
    </citation>
    <scope>IDENTIFICATION</scope>
    <source>
        <tissue evidence="2">Etiolated seedlings</tissue>
    </source>
</reference>
<dbReference type="KEGG" id="cam:101502843"/>
<name>A0A1S3EJV4_CICAR</name>
<dbReference type="SUPFAM" id="SSF53067">
    <property type="entry name" value="Actin-like ATPase domain"/>
    <property type="match status" value="1"/>
</dbReference>
<dbReference type="RefSeq" id="XP_012575226.2">
    <property type="nucleotide sequence ID" value="XM_012719772.2"/>
</dbReference>
<dbReference type="STRING" id="3827.A0A1S3EJV4"/>
<accession>A0A1S3EJV4</accession>
<dbReference type="OrthoDB" id="5132116at2759"/>
<gene>
    <name evidence="2" type="primary">LOC101502843</name>
</gene>
<dbReference type="PANTHER" id="PTHR11937">
    <property type="entry name" value="ACTIN"/>
    <property type="match status" value="1"/>
</dbReference>
<dbReference type="Pfam" id="PF00022">
    <property type="entry name" value="Actin"/>
    <property type="match status" value="1"/>
</dbReference>
<sequence length="119" mass="13326">MLETLLMRGFLYYSIALSGGGSTTVAPVHDGYVLQKAVATSPIGGEFLTDCLMKSLESKGIVMKPRYSFRIKEIRPGEFQVIKSINKCDVDIRRELFSSILGNKVFGIQQDKANENYRK</sequence>
<dbReference type="Gene3D" id="3.30.420.40">
    <property type="match status" value="1"/>
</dbReference>
<evidence type="ECO:0000313" key="2">
    <source>
        <dbReference type="RefSeq" id="XP_012575226.2"/>
    </source>
</evidence>
<dbReference type="Proteomes" id="UP000087171">
    <property type="component" value="Unplaced"/>
</dbReference>
<dbReference type="AlphaFoldDB" id="A0A1S3EJV4"/>
<dbReference type="eggNOG" id="KOG0679">
    <property type="taxonomic scope" value="Eukaryota"/>
</dbReference>
<protein>
    <submittedName>
        <fullName evidence="2">Actin-related protein 4-like</fullName>
    </submittedName>
</protein>
<proteinExistence type="predicted"/>
<evidence type="ECO:0000313" key="1">
    <source>
        <dbReference type="Proteomes" id="UP000087171"/>
    </source>
</evidence>
<dbReference type="InterPro" id="IPR004000">
    <property type="entry name" value="Actin"/>
</dbReference>
<organism evidence="1 2">
    <name type="scientific">Cicer arietinum</name>
    <name type="common">Chickpea</name>
    <name type="synonym">Garbanzo</name>
    <dbReference type="NCBI Taxonomy" id="3827"/>
    <lineage>
        <taxon>Eukaryota</taxon>
        <taxon>Viridiplantae</taxon>
        <taxon>Streptophyta</taxon>
        <taxon>Embryophyta</taxon>
        <taxon>Tracheophyta</taxon>
        <taxon>Spermatophyta</taxon>
        <taxon>Magnoliopsida</taxon>
        <taxon>eudicotyledons</taxon>
        <taxon>Gunneridae</taxon>
        <taxon>Pentapetalae</taxon>
        <taxon>rosids</taxon>
        <taxon>fabids</taxon>
        <taxon>Fabales</taxon>
        <taxon>Fabaceae</taxon>
        <taxon>Papilionoideae</taxon>
        <taxon>50 kb inversion clade</taxon>
        <taxon>NPAAA clade</taxon>
        <taxon>Hologalegina</taxon>
        <taxon>IRL clade</taxon>
        <taxon>Cicereae</taxon>
        <taxon>Cicer</taxon>
    </lineage>
</organism>
<keyword evidence="1" id="KW-1185">Reference proteome</keyword>
<dbReference type="GeneID" id="101502843"/>
<dbReference type="PaxDb" id="3827-XP_004514190.1"/>